<protein>
    <submittedName>
        <fullName evidence="1">(pine wood nematode) hypothetical protein</fullName>
    </submittedName>
</protein>
<evidence type="ECO:0000313" key="4">
    <source>
        <dbReference type="Proteomes" id="UP000659654"/>
    </source>
</evidence>
<dbReference type="Proteomes" id="UP000582659">
    <property type="component" value="Unassembled WGS sequence"/>
</dbReference>
<dbReference type="OrthoDB" id="16290at2759"/>
<dbReference type="EMBL" id="CAJFCV020000004">
    <property type="protein sequence ID" value="CAG9115155.1"/>
    <property type="molecule type" value="Genomic_DNA"/>
</dbReference>
<dbReference type="Proteomes" id="UP000659654">
    <property type="component" value="Unassembled WGS sequence"/>
</dbReference>
<gene>
    <name evidence="1" type="ORF">BXYJ_LOCUS8761</name>
</gene>
<keyword evidence="4" id="KW-1185">Reference proteome</keyword>
<sequence length="120" mass="14299">MRLLAKWPVDKNKSRARNLKLFLESEVNRLHNPRITENPEQLEDPLSGKNVKHEANMRALQEIIDNKYQQRWPTDHFKTGLFGLTQSHLAKVNADKFRFHLGLGATRWNFWKTYFEKKPE</sequence>
<organism evidence="3 5">
    <name type="scientific">Bursaphelenchus xylophilus</name>
    <name type="common">Pinewood nematode worm</name>
    <name type="synonym">Aphelenchoides xylophilus</name>
    <dbReference type="NCBI Taxonomy" id="6326"/>
    <lineage>
        <taxon>Eukaryota</taxon>
        <taxon>Metazoa</taxon>
        <taxon>Ecdysozoa</taxon>
        <taxon>Nematoda</taxon>
        <taxon>Chromadorea</taxon>
        <taxon>Rhabditida</taxon>
        <taxon>Tylenchina</taxon>
        <taxon>Tylenchomorpha</taxon>
        <taxon>Aphelenchoidea</taxon>
        <taxon>Aphelenchoididae</taxon>
        <taxon>Bursaphelenchus</taxon>
    </lineage>
</organism>
<evidence type="ECO:0000313" key="2">
    <source>
        <dbReference type="EMBL" id="CAG9115155.1"/>
    </source>
</evidence>
<reference evidence="2" key="2">
    <citation type="submission" date="2020-08" db="EMBL/GenBank/DDBJ databases">
        <authorList>
            <person name="Kikuchi T."/>
        </authorList>
    </citation>
    <scope>NUCLEOTIDE SEQUENCE</scope>
    <source>
        <strain evidence="1">Ka4C1</strain>
    </source>
</reference>
<evidence type="ECO:0000313" key="3">
    <source>
        <dbReference type="Proteomes" id="UP000095284"/>
    </source>
</evidence>
<dbReference type="AlphaFoldDB" id="A0A1I7RI50"/>
<evidence type="ECO:0000313" key="5">
    <source>
        <dbReference type="WBParaSite" id="BXY_0037900.1"/>
    </source>
</evidence>
<proteinExistence type="predicted"/>
<evidence type="ECO:0000313" key="1">
    <source>
        <dbReference type="EMBL" id="CAD5225870.1"/>
    </source>
</evidence>
<dbReference type="WBParaSite" id="BXY_0037900.1">
    <property type="protein sequence ID" value="BXY_0037900.1"/>
    <property type="gene ID" value="BXY_0037900"/>
</dbReference>
<dbReference type="Proteomes" id="UP000095284">
    <property type="component" value="Unplaced"/>
</dbReference>
<name>A0A1I7RI50_BURXY</name>
<accession>A0A1I7RI50</accession>
<dbReference type="Pfam" id="PF20180">
    <property type="entry name" value="UQCC2_CBP6"/>
    <property type="match status" value="1"/>
</dbReference>
<dbReference type="EMBL" id="CAJFDI010000004">
    <property type="protein sequence ID" value="CAD5225870.1"/>
    <property type="molecule type" value="Genomic_DNA"/>
</dbReference>
<reference evidence="5" key="1">
    <citation type="submission" date="2016-11" db="UniProtKB">
        <authorList>
            <consortium name="WormBaseParasite"/>
        </authorList>
    </citation>
    <scope>IDENTIFICATION</scope>
</reference>